<dbReference type="Pfam" id="PF07631">
    <property type="entry name" value="PSD4"/>
    <property type="match status" value="1"/>
</dbReference>
<evidence type="ECO:0008006" key="10">
    <source>
        <dbReference type="Google" id="ProtNLM"/>
    </source>
</evidence>
<dbReference type="GO" id="GO:0046872">
    <property type="term" value="F:metal ion binding"/>
    <property type="evidence" value="ECO:0007669"/>
    <property type="project" value="UniProtKB-KW"/>
</dbReference>
<keyword evidence="2 4" id="KW-0479">Metal-binding</keyword>
<dbReference type="SUPFAM" id="SSF56988">
    <property type="entry name" value="Anthrax protective antigen"/>
    <property type="match status" value="1"/>
</dbReference>
<organism evidence="8 9">
    <name type="scientific">Gemmata massiliana</name>
    <dbReference type="NCBI Taxonomy" id="1210884"/>
    <lineage>
        <taxon>Bacteria</taxon>
        <taxon>Pseudomonadati</taxon>
        <taxon>Planctomycetota</taxon>
        <taxon>Planctomycetia</taxon>
        <taxon>Gemmatales</taxon>
        <taxon>Gemmataceae</taxon>
        <taxon>Gemmata</taxon>
    </lineage>
</organism>
<feature type="domain" description="Cytochrome c" evidence="6">
    <location>
        <begin position="24"/>
        <end position="125"/>
    </location>
</feature>
<gene>
    <name evidence="8" type="ORF">SOIL9_83460</name>
</gene>
<keyword evidence="9" id="KW-1185">Reference proteome</keyword>
<feature type="domain" description="PA14" evidence="7">
    <location>
        <begin position="138"/>
        <end position="300"/>
    </location>
</feature>
<evidence type="ECO:0000256" key="4">
    <source>
        <dbReference type="PROSITE-ProRule" id="PRU00433"/>
    </source>
</evidence>
<proteinExistence type="predicted"/>
<dbReference type="PROSITE" id="PS51820">
    <property type="entry name" value="PA14"/>
    <property type="match status" value="1"/>
</dbReference>
<evidence type="ECO:0000256" key="3">
    <source>
        <dbReference type="ARBA" id="ARBA00023004"/>
    </source>
</evidence>
<dbReference type="GO" id="GO:0020037">
    <property type="term" value="F:heme binding"/>
    <property type="evidence" value="ECO:0007669"/>
    <property type="project" value="InterPro"/>
</dbReference>
<dbReference type="EMBL" id="LR593886">
    <property type="protein sequence ID" value="VTR99953.1"/>
    <property type="molecule type" value="Genomic_DNA"/>
</dbReference>
<dbReference type="InterPro" id="IPR011658">
    <property type="entry name" value="PA14_dom"/>
</dbReference>
<dbReference type="Pfam" id="PF07691">
    <property type="entry name" value="PA14"/>
    <property type="match status" value="1"/>
</dbReference>
<reference evidence="8 9" key="1">
    <citation type="submission" date="2019-05" db="EMBL/GenBank/DDBJ databases">
        <authorList>
            <consortium name="Science for Life Laboratories"/>
        </authorList>
    </citation>
    <scope>NUCLEOTIDE SEQUENCE [LARGE SCALE GENOMIC DNA]</scope>
    <source>
        <strain evidence="8">Soil9</strain>
    </source>
</reference>
<dbReference type="Pfam" id="PF07627">
    <property type="entry name" value="PSCyt3"/>
    <property type="match status" value="1"/>
</dbReference>
<feature type="chain" id="PRO_5027079779" description="PA14 domain-containing protein" evidence="5">
    <location>
        <begin position="25"/>
        <end position="774"/>
    </location>
</feature>
<dbReference type="Pfam" id="PF13442">
    <property type="entry name" value="Cytochrome_CBB3"/>
    <property type="match status" value="1"/>
</dbReference>
<evidence type="ECO:0000259" key="6">
    <source>
        <dbReference type="PROSITE" id="PS51007"/>
    </source>
</evidence>
<name>A0A6P2DGC8_9BACT</name>
<protein>
    <recommendedName>
        <fullName evidence="10">PA14 domain-containing protein</fullName>
    </recommendedName>
</protein>
<keyword evidence="1 4" id="KW-0349">Heme</keyword>
<dbReference type="InterPro" id="IPR009056">
    <property type="entry name" value="Cyt_c-like_dom"/>
</dbReference>
<dbReference type="PROSITE" id="PS51007">
    <property type="entry name" value="CYTC"/>
    <property type="match status" value="1"/>
</dbReference>
<feature type="signal peptide" evidence="5">
    <location>
        <begin position="1"/>
        <end position="24"/>
    </location>
</feature>
<dbReference type="Proteomes" id="UP000464178">
    <property type="component" value="Chromosome"/>
</dbReference>
<dbReference type="InterPro" id="IPR037524">
    <property type="entry name" value="PA14/GLEYA"/>
</dbReference>
<evidence type="ECO:0000256" key="5">
    <source>
        <dbReference type="SAM" id="SignalP"/>
    </source>
</evidence>
<dbReference type="KEGG" id="gms:SOIL9_83460"/>
<dbReference type="Gene3D" id="1.10.760.10">
    <property type="entry name" value="Cytochrome c-like domain"/>
    <property type="match status" value="1"/>
</dbReference>
<dbReference type="AlphaFoldDB" id="A0A6P2DGC8"/>
<evidence type="ECO:0000256" key="1">
    <source>
        <dbReference type="ARBA" id="ARBA00022617"/>
    </source>
</evidence>
<evidence type="ECO:0000313" key="9">
    <source>
        <dbReference type="Proteomes" id="UP000464178"/>
    </source>
</evidence>
<accession>A0A6P2DGC8</accession>
<evidence type="ECO:0000313" key="8">
    <source>
        <dbReference type="EMBL" id="VTR99953.1"/>
    </source>
</evidence>
<dbReference type="SMART" id="SM00758">
    <property type="entry name" value="PA14"/>
    <property type="match status" value="1"/>
</dbReference>
<sequence length="774" mass="85629">MTSSLPKFGPAVVALLAFVPFANAQEKSGEVIYRQMCAKCHGAKGEGGKSYPIPLIGDKSVAQLAQVIDLTMPDGAPELLDAAGSKRVAEYMHDAFYSPNAQAKLNPPRVELSRLTVKQYRNSIADVISSFRGQPKPEDKQGLRGEYFNARGFQGNKRLIDRTDAEVKFDFGKEGPAVAPDAKEKFDPHTFCIKWEGSVWAPETGMYEFVVRTDHALRLWVNDNRKAAIDAWVKSGTDTEFKVNVFLLAGRAYPIRLEFSKAKQGVDDSKTNPNPPVKPAFVSLNWKRPGRAIEVISAKHLTPQRFPEVAVIEAPFPPDDRSFGWERGTTVSKEWEAATTEGALETATYITAKLPELSGAQPNSTDRVVKTKAFCRTFAERALRHPLTEPEKALYIDRQFEAAGDDVQLAVKRVVLIVLKSPRFLYPDAAGAPEQYAVASRLAFELWDSPPDKELLDAAAANKLGTRAEIAKHAERMLNDPRAKAKFRDFLLAWLKLDQAKELPKDAKRFPDFDAALASDLRTSLELFLDDMVGSPNADFRQLFLNEETYLNGRLAKFYGAKLPPDAPFQKVKLEADKRSGVVTHPYVLSSLAYTGETSPIHRGVFVGRGLLGIGIKPPMEAFTPLAPDLHPSLTTRERVLLQTKAPACAGCHTIMNPLGFALENFDAVGRFREQDNKKTVDASGSYDTRAGTTTKFTGAKELAKFLAASEETQYAFAQQAFHYFVKQPVRAYGLAKPEELRKIFADNGLNVRKLVVEIAVIGAMPPKNEKPPK</sequence>
<dbReference type="SUPFAM" id="SSF46626">
    <property type="entry name" value="Cytochrome c"/>
    <property type="match status" value="1"/>
</dbReference>
<keyword evidence="5" id="KW-0732">Signal</keyword>
<keyword evidence="3 4" id="KW-0408">Iron</keyword>
<dbReference type="InterPro" id="IPR013039">
    <property type="entry name" value="DUF1588"/>
</dbReference>
<dbReference type="RefSeq" id="WP_162672027.1">
    <property type="nucleotide sequence ID" value="NZ_LR593886.1"/>
</dbReference>
<dbReference type="GO" id="GO:0009055">
    <property type="term" value="F:electron transfer activity"/>
    <property type="evidence" value="ECO:0007669"/>
    <property type="project" value="InterPro"/>
</dbReference>
<evidence type="ECO:0000256" key="2">
    <source>
        <dbReference type="ARBA" id="ARBA00022723"/>
    </source>
</evidence>
<dbReference type="InterPro" id="IPR013042">
    <property type="entry name" value="DUF1592"/>
</dbReference>
<dbReference type="InterPro" id="IPR036909">
    <property type="entry name" value="Cyt_c-like_dom_sf"/>
</dbReference>
<evidence type="ECO:0000259" key="7">
    <source>
        <dbReference type="PROSITE" id="PS51820"/>
    </source>
</evidence>
<dbReference type="Gene3D" id="3.90.182.10">
    <property type="entry name" value="Toxin - Anthrax Protective Antigen,domain 1"/>
    <property type="match status" value="1"/>
</dbReference>